<proteinExistence type="predicted"/>
<dbReference type="Proteomes" id="UP000828048">
    <property type="component" value="Chromosome 2"/>
</dbReference>
<dbReference type="EMBL" id="CM037152">
    <property type="protein sequence ID" value="KAH7834466.1"/>
    <property type="molecule type" value="Genomic_DNA"/>
</dbReference>
<evidence type="ECO:0000313" key="2">
    <source>
        <dbReference type="Proteomes" id="UP000828048"/>
    </source>
</evidence>
<gene>
    <name evidence="1" type="ORF">Vadar_016291</name>
</gene>
<keyword evidence="2" id="KW-1185">Reference proteome</keyword>
<reference evidence="1 2" key="1">
    <citation type="journal article" date="2021" name="Hortic Res">
        <title>High-quality reference genome and annotation aids understanding of berry development for evergreen blueberry (Vaccinium darrowii).</title>
        <authorList>
            <person name="Yu J."/>
            <person name="Hulse-Kemp A.M."/>
            <person name="Babiker E."/>
            <person name="Staton M."/>
        </authorList>
    </citation>
    <scope>NUCLEOTIDE SEQUENCE [LARGE SCALE GENOMIC DNA]</scope>
    <source>
        <strain evidence="2">cv. NJ 8807/NJ 8810</strain>
        <tissue evidence="1">Young leaf</tissue>
    </source>
</reference>
<name>A0ACB7X135_9ERIC</name>
<organism evidence="1 2">
    <name type="scientific">Vaccinium darrowii</name>
    <dbReference type="NCBI Taxonomy" id="229202"/>
    <lineage>
        <taxon>Eukaryota</taxon>
        <taxon>Viridiplantae</taxon>
        <taxon>Streptophyta</taxon>
        <taxon>Embryophyta</taxon>
        <taxon>Tracheophyta</taxon>
        <taxon>Spermatophyta</taxon>
        <taxon>Magnoliopsida</taxon>
        <taxon>eudicotyledons</taxon>
        <taxon>Gunneridae</taxon>
        <taxon>Pentapetalae</taxon>
        <taxon>asterids</taxon>
        <taxon>Ericales</taxon>
        <taxon>Ericaceae</taxon>
        <taxon>Vaccinioideae</taxon>
        <taxon>Vaccinieae</taxon>
        <taxon>Vaccinium</taxon>
    </lineage>
</organism>
<accession>A0ACB7X135</accession>
<protein>
    <submittedName>
        <fullName evidence="1">Uncharacterized protein</fullName>
    </submittedName>
</protein>
<comment type="caution">
    <text evidence="1">The sequence shown here is derived from an EMBL/GenBank/DDBJ whole genome shotgun (WGS) entry which is preliminary data.</text>
</comment>
<evidence type="ECO:0000313" key="1">
    <source>
        <dbReference type="EMBL" id="KAH7834466.1"/>
    </source>
</evidence>
<sequence>MTQSRVAGEVEVNGGGRTVVVGVKLDSPSRELLTWALVKVAQCGDHVIALHVLGNNEIVDREGKSSLLSLVKAFDSVLAVYEGFCNLKQVDLKLKVCRGSSVRKVLVREAKSYFANEVILGTARKHHTIRSSASVAKYCARKLPKDCSVLAVDNGKIVFHREASLIANGCEKGTVDRQHSLLSGIQRSVLSKNSNVLHVANEDGNPAGTSDQGICGNSELASVKAGSHCGESALKQNCSICSPENPILPEDSCVQSTESSISGDGEEDNSMALVAVQRVEDESSSISMLITEMQERKFGWPLLRRPILPDRQISVVQWAMQLPSRNFFPSVYSKQSNCNQNENQSSELDGESGAMVLVGADALSAPSSPSSSRSLPEELEGLHEKYSSTCRLFKYQELLQATSNFTLENLIGKGGSSQVYQGRLPDGKEIAVKILKPSEDVLKEFVLEIEIITALHHKNVISLFGFCFEDGNLLLVYDFLSRGSVEDNLHGNKKDPNSFGWSERYKVAVGVAEALEYLHNESANPVIHRDVKSSNVLLSDDFEPQLSDFGLAKWASTTSSHITCIDVAGTFGYLAPEYFMFGKVNDKIDVYAFGVVLLELLSGRKPISNDHPKGQESLVMWAKPILNGGKVAQLLDPSLAKNYDSDQLERMVLAATLCIRRAPRARPQMSIVLKLLQGDSEVTNWARLRVNSSDGTDMLDDEAFPRSNLQSHLNLALLDVQEDSLSMSSIEQSVSFEDYLQGRWSRSSSFD</sequence>